<name>A0AAV1V617_9STRA</name>
<feature type="compositionally biased region" description="Basic and acidic residues" evidence="1">
    <location>
        <begin position="287"/>
        <end position="314"/>
    </location>
</feature>
<proteinExistence type="predicted"/>
<evidence type="ECO:0000313" key="3">
    <source>
        <dbReference type="EMBL" id="CAK7941183.1"/>
    </source>
</evidence>
<dbReference type="AlphaFoldDB" id="A0AAV1V617"/>
<protein>
    <submittedName>
        <fullName evidence="3">Uncharacterized protein</fullName>
    </submittedName>
</protein>
<evidence type="ECO:0000313" key="4">
    <source>
        <dbReference type="Proteomes" id="UP001162060"/>
    </source>
</evidence>
<organism evidence="3 4">
    <name type="scientific">Peronospora matthiolae</name>
    <dbReference type="NCBI Taxonomy" id="2874970"/>
    <lineage>
        <taxon>Eukaryota</taxon>
        <taxon>Sar</taxon>
        <taxon>Stramenopiles</taxon>
        <taxon>Oomycota</taxon>
        <taxon>Peronosporomycetes</taxon>
        <taxon>Peronosporales</taxon>
        <taxon>Peronosporaceae</taxon>
        <taxon>Peronospora</taxon>
    </lineage>
</organism>
<dbReference type="EMBL" id="CAKLBY020000264">
    <property type="protein sequence ID" value="CAK7941183.1"/>
    <property type="molecule type" value="Genomic_DNA"/>
</dbReference>
<dbReference type="EMBL" id="CAKLBY020000003">
    <property type="protein sequence ID" value="CAK7893518.1"/>
    <property type="molecule type" value="Genomic_DNA"/>
</dbReference>
<accession>A0AAV1V617</accession>
<evidence type="ECO:0000313" key="2">
    <source>
        <dbReference type="EMBL" id="CAK7893518.1"/>
    </source>
</evidence>
<sequence>MGTAFARKVGCVVDENQKQECVGIGENTYMTEGCTKIKITLNELLEYYFDVWVDDQVGQEVILGMEFMVPAVKRRDLADGTLVLPDDVRIHLAGRRPLYRSSMQPIVAPEQHLVLPVGRSAEIRIGNVQSNAKLWVRRDSTWVPTFTTVIGRNKYYQLINLGDKKTTFGHGPALGWIMAADMVPRYPGYVSFGPRWYNEWQTLAFEATTEREEEVPTAYAGPLVDHPTYPTPEKVLSRPTGNNVSKISPIVDEGVIQRVEPLPRVVNTIEEKGGSVRTPEGPMADVSTKKDGDSDRSHNGSHDTTDDRQVDHRSTSVRPAVHTIHELTTNEGEGDQSRLEGGLYQV</sequence>
<reference evidence="3" key="1">
    <citation type="submission" date="2024-01" db="EMBL/GenBank/DDBJ databases">
        <authorList>
            <person name="Webb A."/>
        </authorList>
    </citation>
    <scope>NUCLEOTIDE SEQUENCE</scope>
    <source>
        <strain evidence="3">Pm1</strain>
    </source>
</reference>
<feature type="region of interest" description="Disordered" evidence="1">
    <location>
        <begin position="270"/>
        <end position="346"/>
    </location>
</feature>
<comment type="caution">
    <text evidence="3">The sequence shown here is derived from an EMBL/GenBank/DDBJ whole genome shotgun (WGS) entry which is preliminary data.</text>
</comment>
<evidence type="ECO:0000256" key="1">
    <source>
        <dbReference type="SAM" id="MobiDB-lite"/>
    </source>
</evidence>
<gene>
    <name evidence="3" type="ORF">PM001_LOCUS26333</name>
    <name evidence="2" type="ORF">PM001_LOCUS618</name>
</gene>
<dbReference type="Proteomes" id="UP001162060">
    <property type="component" value="Unassembled WGS sequence"/>
</dbReference>